<dbReference type="GO" id="GO:0009103">
    <property type="term" value="P:lipopolysaccharide biosynthetic process"/>
    <property type="evidence" value="ECO:0007669"/>
    <property type="project" value="UniProtKB-UniRule"/>
</dbReference>
<reference evidence="6 7" key="1">
    <citation type="submission" date="2019-03" db="EMBL/GenBank/DDBJ databases">
        <title>The genome sequence of Nitrosococcus wardiae strain D1FHST reveals the archetypal metabolic capacity of ammonia-oxidizing Gammaproteobacteria.</title>
        <authorList>
            <person name="Wang L."/>
            <person name="Lim C.K."/>
            <person name="Hanson T.E."/>
            <person name="Dang H."/>
            <person name="Klotz M.G."/>
        </authorList>
    </citation>
    <scope>NUCLEOTIDE SEQUENCE [LARGE SCALE GENOMIC DNA]</scope>
    <source>
        <strain evidence="6 7">D1FHS</strain>
    </source>
</reference>
<dbReference type="FunFam" id="3.90.550.10:FF:000011">
    <property type="entry name" value="3-deoxy-manno-octulosonate cytidylyltransferase"/>
    <property type="match status" value="1"/>
</dbReference>
<evidence type="ECO:0000256" key="4">
    <source>
        <dbReference type="ARBA" id="ARBA00022985"/>
    </source>
</evidence>
<comment type="subcellular location">
    <subcellularLocation>
        <location evidence="5">Cytoplasm</location>
    </subcellularLocation>
    <subcellularLocation>
        <location evidence="1">Membrane</location>
    </subcellularLocation>
</comment>
<dbReference type="NCBIfam" id="TIGR00466">
    <property type="entry name" value="kdsB"/>
    <property type="match status" value="1"/>
</dbReference>
<dbReference type="CDD" id="cd02517">
    <property type="entry name" value="CMP-KDO-Synthetase"/>
    <property type="match status" value="1"/>
</dbReference>
<dbReference type="GO" id="GO:0016020">
    <property type="term" value="C:membrane"/>
    <property type="evidence" value="ECO:0007669"/>
    <property type="project" value="UniProtKB-SubCell"/>
</dbReference>
<comment type="function">
    <text evidence="5">Activates KDO (a required 8-carbon sugar) for incorporation into bacterial lipopolysaccharide in Gram-negative bacteria.</text>
</comment>
<evidence type="ECO:0000313" key="7">
    <source>
        <dbReference type="Proteomes" id="UP000294325"/>
    </source>
</evidence>
<dbReference type="OrthoDB" id="9815559at2"/>
<dbReference type="EC" id="2.7.7.38" evidence="5"/>
<name>A0A4P7BY82_9GAMM</name>
<dbReference type="SUPFAM" id="SSF53448">
    <property type="entry name" value="Nucleotide-diphospho-sugar transferases"/>
    <property type="match status" value="1"/>
</dbReference>
<evidence type="ECO:0000256" key="2">
    <source>
        <dbReference type="ARBA" id="ARBA00022679"/>
    </source>
</evidence>
<proteinExistence type="inferred from homology"/>
<sequence length="261" mass="29279">MPYKVIIPARYNSSRLPGKPLLDLAGKPMLLHVIKKAQESGAEEILVATDDRRIEAIVKDYGIQVCMTSTAHSSGTERLAEVVVQQGYSDQTLIVNVQGDEPLLPPSLIAQAAKDLEIHSQADVATLSVNIASRKELFNPNIVKVVRDAQGYALYFSRAPIPWAREDFAAENMIWPTSWPYYRHIGLYAYRAGFLRRYPQLPTCPLEQAEHLEQLRVLYHGGRIHVAVANRVPPPGVDTRADLEQTRQLLAQENNLTNDYI</sequence>
<dbReference type="HAMAP" id="MF_00057">
    <property type="entry name" value="KdsB"/>
    <property type="match status" value="1"/>
</dbReference>
<comment type="catalytic activity">
    <reaction evidence="5">
        <text>3-deoxy-alpha-D-manno-oct-2-ulosonate + CTP = CMP-3-deoxy-beta-D-manno-octulosonate + diphosphate</text>
        <dbReference type="Rhea" id="RHEA:23448"/>
        <dbReference type="ChEBI" id="CHEBI:33019"/>
        <dbReference type="ChEBI" id="CHEBI:37563"/>
        <dbReference type="ChEBI" id="CHEBI:85986"/>
        <dbReference type="ChEBI" id="CHEBI:85987"/>
        <dbReference type="EC" id="2.7.7.38"/>
    </reaction>
</comment>
<keyword evidence="5" id="KW-0963">Cytoplasm</keyword>
<keyword evidence="7" id="KW-1185">Reference proteome</keyword>
<dbReference type="RefSeq" id="WP_134357450.1">
    <property type="nucleotide sequence ID" value="NZ_CP038033.1"/>
</dbReference>
<dbReference type="GO" id="GO:0008690">
    <property type="term" value="F:3-deoxy-manno-octulosonate cytidylyltransferase activity"/>
    <property type="evidence" value="ECO:0007669"/>
    <property type="project" value="UniProtKB-UniRule"/>
</dbReference>
<dbReference type="KEGG" id="nwr:E3U44_07085"/>
<dbReference type="EMBL" id="CP038033">
    <property type="protein sequence ID" value="QBQ54297.1"/>
    <property type="molecule type" value="Genomic_DNA"/>
</dbReference>
<keyword evidence="3 5" id="KW-0548">Nucleotidyltransferase</keyword>
<accession>A0A4P7BY82</accession>
<evidence type="ECO:0000256" key="1">
    <source>
        <dbReference type="ARBA" id="ARBA00004370"/>
    </source>
</evidence>
<dbReference type="NCBIfam" id="NF003952">
    <property type="entry name" value="PRK05450.1-5"/>
    <property type="match status" value="1"/>
</dbReference>
<dbReference type="NCBIfam" id="NF003950">
    <property type="entry name" value="PRK05450.1-3"/>
    <property type="match status" value="1"/>
</dbReference>
<evidence type="ECO:0000256" key="5">
    <source>
        <dbReference type="HAMAP-Rule" id="MF_00057"/>
    </source>
</evidence>
<evidence type="ECO:0000313" key="6">
    <source>
        <dbReference type="EMBL" id="QBQ54297.1"/>
    </source>
</evidence>
<dbReference type="GO" id="GO:0005829">
    <property type="term" value="C:cytosol"/>
    <property type="evidence" value="ECO:0007669"/>
    <property type="project" value="TreeGrafter"/>
</dbReference>
<dbReference type="PANTHER" id="PTHR42866">
    <property type="entry name" value="3-DEOXY-MANNO-OCTULOSONATE CYTIDYLYLTRANSFERASE"/>
    <property type="match status" value="1"/>
</dbReference>
<keyword evidence="4 5" id="KW-0448">Lipopolysaccharide biosynthesis</keyword>
<comment type="similarity">
    <text evidence="5">Belongs to the KdsB family.</text>
</comment>
<dbReference type="InterPro" id="IPR003329">
    <property type="entry name" value="Cytidylyl_trans"/>
</dbReference>
<dbReference type="Pfam" id="PF02348">
    <property type="entry name" value="CTP_transf_3"/>
    <property type="match status" value="1"/>
</dbReference>
<dbReference type="PANTHER" id="PTHR42866:SF2">
    <property type="entry name" value="3-DEOXY-MANNO-OCTULOSONATE CYTIDYLYLTRANSFERASE, MITOCHONDRIAL"/>
    <property type="match status" value="1"/>
</dbReference>
<dbReference type="InterPro" id="IPR004528">
    <property type="entry name" value="KdsB"/>
</dbReference>
<dbReference type="Gene3D" id="3.90.550.10">
    <property type="entry name" value="Spore Coat Polysaccharide Biosynthesis Protein SpsA, Chain A"/>
    <property type="match status" value="1"/>
</dbReference>
<gene>
    <name evidence="5 6" type="primary">kdsB</name>
    <name evidence="6" type="ORF">E3U44_07085</name>
</gene>
<dbReference type="GO" id="GO:0033468">
    <property type="term" value="P:CMP-keto-3-deoxy-D-manno-octulosonic acid biosynthetic process"/>
    <property type="evidence" value="ECO:0007669"/>
    <property type="project" value="UniProtKB-UniRule"/>
</dbReference>
<evidence type="ECO:0000256" key="3">
    <source>
        <dbReference type="ARBA" id="ARBA00022695"/>
    </source>
</evidence>
<organism evidence="6 7">
    <name type="scientific">Nitrosococcus wardiae</name>
    <dbReference type="NCBI Taxonomy" id="1814290"/>
    <lineage>
        <taxon>Bacteria</taxon>
        <taxon>Pseudomonadati</taxon>
        <taxon>Pseudomonadota</taxon>
        <taxon>Gammaproteobacteria</taxon>
        <taxon>Chromatiales</taxon>
        <taxon>Chromatiaceae</taxon>
        <taxon>Nitrosococcus</taxon>
    </lineage>
</organism>
<protein>
    <recommendedName>
        <fullName evidence="5">3-deoxy-manno-octulosonate cytidylyltransferase</fullName>
        <ecNumber evidence="5">2.7.7.38</ecNumber>
    </recommendedName>
    <alternativeName>
        <fullName evidence="5">CMP-2-keto-3-deoxyoctulosonic acid synthase</fullName>
        <shortName evidence="5">CKS</shortName>
        <shortName evidence="5">CMP-KDO synthase</shortName>
    </alternativeName>
</protein>
<dbReference type="Proteomes" id="UP000294325">
    <property type="component" value="Chromosome"/>
</dbReference>
<dbReference type="UniPathway" id="UPA00358">
    <property type="reaction ID" value="UER00476"/>
</dbReference>
<comment type="pathway">
    <text evidence="5">Nucleotide-sugar biosynthesis; CMP-3-deoxy-D-manno-octulosonate biosynthesis; CMP-3-deoxy-D-manno-octulosonate from 3-deoxy-D-manno-octulosonate and CTP: step 1/1.</text>
</comment>
<dbReference type="NCBIfam" id="NF009905">
    <property type="entry name" value="PRK13368.1"/>
    <property type="match status" value="1"/>
</dbReference>
<dbReference type="InterPro" id="IPR029044">
    <property type="entry name" value="Nucleotide-diphossugar_trans"/>
</dbReference>
<keyword evidence="2 5" id="KW-0808">Transferase</keyword>
<dbReference type="AlphaFoldDB" id="A0A4P7BY82"/>